<feature type="transmembrane region" description="Helical" evidence="1">
    <location>
        <begin position="264"/>
        <end position="280"/>
    </location>
</feature>
<feature type="transmembrane region" description="Helical" evidence="1">
    <location>
        <begin position="230"/>
        <end position="252"/>
    </location>
</feature>
<dbReference type="EMBL" id="HE978324">
    <property type="protein sequence ID" value="CCK72496.1"/>
    <property type="molecule type" value="Genomic_DNA"/>
</dbReference>
<reference evidence="3" key="2">
    <citation type="submission" date="2012-08" db="EMBL/GenBank/DDBJ databases">
        <title>Genome sequence of Kazachstania naganishii.</title>
        <authorList>
            <person name="Gordon J.L."/>
            <person name="Armisen D."/>
            <person name="Proux-Wera E."/>
            <person name="OhEigeartaigh S.S."/>
            <person name="Byrne K.P."/>
            <person name="Wolfe K.H."/>
        </authorList>
    </citation>
    <scope>NUCLEOTIDE SEQUENCE [LARGE SCALE GENOMIC DNA]</scope>
    <source>
        <strain evidence="3">ATCC MYA-139 / BCRC 22969 / CBS 8797 / CCRC 22969 / KCTC 17520 / NBRC 10181 / NCYC 3082</strain>
    </source>
</reference>
<feature type="transmembrane region" description="Helical" evidence="1">
    <location>
        <begin position="355"/>
        <end position="372"/>
    </location>
</feature>
<dbReference type="RefSeq" id="XP_022466741.1">
    <property type="nucleotide sequence ID" value="XM_022610445.1"/>
</dbReference>
<sequence>MSANILWFTVVSSYIVQTKCFSRILSRQKYSSYNNSDGADNSDGVSTPIQNLSVQMAIVYFASWLLLLPIARIWNITTLKSSALESGAESSSSLNLVRSTDNFFDETTNGSRWTRIRERFRFCSKILLLSILLVIPIISYTVALSLSPAFDVTLIQNTSTFEIVTLLYGVFNIAKRKNVFRNFVIMMVALMGILIVSYTNATCDLLAGKLSINKETGEVNDPFLFDRLKASLLCGLCSLALGPFAVLSQKWLTNQRAETNRKTLFFITITCIVLLLPLLPKDSKFFATMAEDNLGCFLLLGIVGGIVPNVISIIMLNKCSAPEFITTTNLAIIVLMGLSQWICESNETFIVRWEVIGYLMLTVSGLALFFTLRPVKNRN</sequence>
<dbReference type="HOGENOM" id="CLU_671228_0_0_1"/>
<dbReference type="GO" id="GO:0030234">
    <property type="term" value="F:enzyme regulator activity"/>
    <property type="evidence" value="ECO:0007669"/>
    <property type="project" value="InterPro"/>
</dbReference>
<keyword evidence="3" id="KW-1185">Reference proteome</keyword>
<accession>J7SAV7</accession>
<dbReference type="KEGG" id="kng:KNAG_0K01310"/>
<dbReference type="AlphaFoldDB" id="J7SAV7"/>
<feature type="transmembrane region" description="Helical" evidence="1">
    <location>
        <begin position="154"/>
        <end position="171"/>
    </location>
</feature>
<dbReference type="Pfam" id="PF16965">
    <property type="entry name" value="CSG2"/>
    <property type="match status" value="1"/>
</dbReference>
<dbReference type="OrthoDB" id="4069151at2759"/>
<dbReference type="eggNOG" id="ENOG502QY2R">
    <property type="taxonomic scope" value="Eukaryota"/>
</dbReference>
<evidence type="ECO:0008006" key="4">
    <source>
        <dbReference type="Google" id="ProtNLM"/>
    </source>
</evidence>
<organism evidence="2 3">
    <name type="scientific">Huiozyma naganishii (strain ATCC MYA-139 / BCRC 22969 / CBS 8797 / KCTC 17520 / NBRC 10181 / NCYC 3082 / Yp74L-3)</name>
    <name type="common">Yeast</name>
    <name type="synonym">Kazachstania naganishii</name>
    <dbReference type="NCBI Taxonomy" id="1071383"/>
    <lineage>
        <taxon>Eukaryota</taxon>
        <taxon>Fungi</taxon>
        <taxon>Dikarya</taxon>
        <taxon>Ascomycota</taxon>
        <taxon>Saccharomycotina</taxon>
        <taxon>Saccharomycetes</taxon>
        <taxon>Saccharomycetales</taxon>
        <taxon>Saccharomycetaceae</taxon>
        <taxon>Huiozyma</taxon>
    </lineage>
</organism>
<evidence type="ECO:0000313" key="3">
    <source>
        <dbReference type="Proteomes" id="UP000006310"/>
    </source>
</evidence>
<dbReference type="GO" id="GO:0006874">
    <property type="term" value="P:intracellular calcium ion homeostasis"/>
    <property type="evidence" value="ECO:0007669"/>
    <property type="project" value="InterPro"/>
</dbReference>
<gene>
    <name evidence="2" type="primary">KNAG0K01310</name>
    <name evidence="2" type="ordered locus">KNAG_0K01310</name>
</gene>
<name>J7SAV7_HUIN7</name>
<dbReference type="InterPro" id="IPR031581">
    <property type="entry name" value="Csg2"/>
</dbReference>
<reference evidence="2 3" key="1">
    <citation type="journal article" date="2011" name="Proc. Natl. Acad. Sci. U.S.A.">
        <title>Evolutionary erosion of yeast sex chromosomes by mating-type switching accidents.</title>
        <authorList>
            <person name="Gordon J.L."/>
            <person name="Armisen D."/>
            <person name="Proux-Wera E."/>
            <person name="Oheigeartaigh S.S."/>
            <person name="Byrne K.P."/>
            <person name="Wolfe K.H."/>
        </authorList>
    </citation>
    <scope>NUCLEOTIDE SEQUENCE [LARGE SCALE GENOMIC DNA]</scope>
    <source>
        <strain evidence="3">ATCC MYA-139 / BCRC 22969 / CBS 8797 / CCRC 22969 / KCTC 17520 / NBRC 10181 / NCYC 3082</strain>
    </source>
</reference>
<keyword evidence="1" id="KW-1133">Transmembrane helix</keyword>
<protein>
    <recommendedName>
        <fullName evidence="4">EamA domain-containing protein</fullName>
    </recommendedName>
</protein>
<feature type="transmembrane region" description="Helical" evidence="1">
    <location>
        <begin position="183"/>
        <end position="201"/>
    </location>
</feature>
<dbReference type="GO" id="GO:0005789">
    <property type="term" value="C:endoplasmic reticulum membrane"/>
    <property type="evidence" value="ECO:0007669"/>
    <property type="project" value="InterPro"/>
</dbReference>
<feature type="transmembrane region" description="Helical" evidence="1">
    <location>
        <begin position="52"/>
        <end position="71"/>
    </location>
</feature>
<feature type="transmembrane region" description="Helical" evidence="1">
    <location>
        <begin position="324"/>
        <end position="343"/>
    </location>
</feature>
<keyword evidence="1" id="KW-0812">Transmembrane</keyword>
<dbReference type="GeneID" id="34528263"/>
<keyword evidence="1" id="KW-0472">Membrane</keyword>
<dbReference type="Proteomes" id="UP000006310">
    <property type="component" value="Chromosome 11"/>
</dbReference>
<evidence type="ECO:0000313" key="2">
    <source>
        <dbReference type="EMBL" id="CCK72496.1"/>
    </source>
</evidence>
<evidence type="ECO:0000256" key="1">
    <source>
        <dbReference type="SAM" id="Phobius"/>
    </source>
</evidence>
<feature type="transmembrane region" description="Helical" evidence="1">
    <location>
        <begin position="122"/>
        <end position="142"/>
    </location>
</feature>
<feature type="transmembrane region" description="Helical" evidence="1">
    <location>
        <begin position="292"/>
        <end position="317"/>
    </location>
</feature>
<proteinExistence type="predicted"/>